<dbReference type="STRING" id="1202450.B586_07280"/>
<evidence type="ECO:0008006" key="3">
    <source>
        <dbReference type="Google" id="ProtNLM"/>
    </source>
</evidence>
<dbReference type="SUPFAM" id="SSF51735">
    <property type="entry name" value="NAD(P)-binding Rossmann-fold domains"/>
    <property type="match status" value="1"/>
</dbReference>
<protein>
    <recommendedName>
        <fullName evidence="3">NAD(P)-binding domain-containing protein</fullName>
    </recommendedName>
</protein>
<dbReference type="OrthoDB" id="9787292at2"/>
<evidence type="ECO:0000313" key="1">
    <source>
        <dbReference type="EMBL" id="KLO37801.1"/>
    </source>
</evidence>
<proteinExistence type="predicted"/>
<sequence>MRILLTGATGNVSSRLVAALFASRRQVLAATRNPGLLKHFGWSNRVAPVISDASDPALARAPSFLAADTTGHLPGWIGVQ</sequence>
<organism evidence="1 2">
    <name type="scientific">Mycobacterium haemophilum</name>
    <dbReference type="NCBI Taxonomy" id="29311"/>
    <lineage>
        <taxon>Bacteria</taxon>
        <taxon>Bacillati</taxon>
        <taxon>Actinomycetota</taxon>
        <taxon>Actinomycetes</taxon>
        <taxon>Mycobacteriales</taxon>
        <taxon>Mycobacteriaceae</taxon>
        <taxon>Mycobacterium</taxon>
    </lineage>
</organism>
<dbReference type="InterPro" id="IPR036291">
    <property type="entry name" value="NAD(P)-bd_dom_sf"/>
</dbReference>
<comment type="caution">
    <text evidence="1">The sequence shown here is derived from an EMBL/GenBank/DDBJ whole genome shotgun (WGS) entry which is preliminary data.</text>
</comment>
<evidence type="ECO:0000313" key="2">
    <source>
        <dbReference type="Proteomes" id="UP000036334"/>
    </source>
</evidence>
<dbReference type="PATRIC" id="fig|29311.18.peg.2868"/>
<name>A0A0I9ZQU5_9MYCO</name>
<dbReference type="EMBL" id="LDPR01000004">
    <property type="protein sequence ID" value="KLO37801.1"/>
    <property type="molecule type" value="Genomic_DNA"/>
</dbReference>
<dbReference type="Proteomes" id="UP000036334">
    <property type="component" value="Unassembled WGS sequence"/>
</dbReference>
<dbReference type="Gene3D" id="3.40.50.720">
    <property type="entry name" value="NAD(P)-binding Rossmann-like Domain"/>
    <property type="match status" value="1"/>
</dbReference>
<keyword evidence="2" id="KW-1185">Reference proteome</keyword>
<accession>A0A0I9ZQU5</accession>
<dbReference type="AlphaFoldDB" id="A0A0I9ZQU5"/>
<reference evidence="1 2" key="1">
    <citation type="submission" date="2015-05" db="EMBL/GenBank/DDBJ databases">
        <title>Genome sequence of Mycobacterium haemophilum.</title>
        <authorList>
            <person name="Greninger A.L."/>
            <person name="Cunningham G."/>
            <person name="Miller S."/>
        </authorList>
    </citation>
    <scope>NUCLEOTIDE SEQUENCE [LARGE SCALE GENOMIC DNA]</scope>
    <source>
        <strain evidence="2">UC1</strain>
    </source>
</reference>
<gene>
    <name evidence="1" type="ORF">ABH38_07580</name>
</gene>
<dbReference type="RefSeq" id="WP_047316523.1">
    <property type="nucleotide sequence ID" value="NZ_LDPQ01000030.1"/>
</dbReference>